<evidence type="ECO:0000256" key="1">
    <source>
        <dbReference type="SAM" id="SignalP"/>
    </source>
</evidence>
<proteinExistence type="predicted"/>
<name>A0A9W7F895_9STRA</name>
<evidence type="ECO:0000313" key="3">
    <source>
        <dbReference type="Proteomes" id="UP001165122"/>
    </source>
</evidence>
<dbReference type="Proteomes" id="UP001165122">
    <property type="component" value="Unassembled WGS sequence"/>
</dbReference>
<gene>
    <name evidence="2" type="ORF">TrLO_g11999</name>
</gene>
<protein>
    <submittedName>
        <fullName evidence="2">Uncharacterized protein</fullName>
    </submittedName>
</protein>
<sequence length="377" mass="42369">MKPSPSTSFAFLLLLFLALFHIPSTTSSIIRLQLPSGRVVRVNGETVSSVEVLKIIKNETITMKNVTITKNNKPLTLSPKTLSSLPSGTLLKIIKPLLTTPPPSWRSLNPPYGEYIVKRKQIQKKSNSNTYKTISNSNRPKIPLRHETDLSVCTIKQNCGESLTGSGGSSILIGRKNGVVMDVVSHLDFVLSDDKKDVKKLKKLIKFVEGLKLEIVGVSVHGSIDCDTVKEFTTLKSLLSLSGVNVEVVCLLNDSGIEGISVSSQLCQLLWDERGRLDEGKVKFSSGVEVNDEIRREVDYEVFYKFVGLKTKEGGWFKNQQGRVRKIEDVNGLEVLRDAWKKGFEEVCREVEKGERGRRGRVGEEEWKRFLEWYEDR</sequence>
<evidence type="ECO:0000313" key="2">
    <source>
        <dbReference type="EMBL" id="GMI06296.1"/>
    </source>
</evidence>
<feature type="chain" id="PRO_5040789914" evidence="1">
    <location>
        <begin position="28"/>
        <end position="377"/>
    </location>
</feature>
<reference evidence="3" key="1">
    <citation type="journal article" date="2023" name="Commun. Biol.">
        <title>Genome analysis of Parmales, the sister group of diatoms, reveals the evolutionary specialization of diatoms from phago-mixotrophs to photoautotrophs.</title>
        <authorList>
            <person name="Ban H."/>
            <person name="Sato S."/>
            <person name="Yoshikawa S."/>
            <person name="Yamada K."/>
            <person name="Nakamura Y."/>
            <person name="Ichinomiya M."/>
            <person name="Sato N."/>
            <person name="Blanc-Mathieu R."/>
            <person name="Endo H."/>
            <person name="Kuwata A."/>
            <person name="Ogata H."/>
        </authorList>
    </citation>
    <scope>NUCLEOTIDE SEQUENCE [LARGE SCALE GENOMIC DNA]</scope>
    <source>
        <strain evidence="3">NIES 3700</strain>
    </source>
</reference>
<feature type="signal peptide" evidence="1">
    <location>
        <begin position="1"/>
        <end position="27"/>
    </location>
</feature>
<dbReference type="EMBL" id="BRXW01000098">
    <property type="protein sequence ID" value="GMI06296.1"/>
    <property type="molecule type" value="Genomic_DNA"/>
</dbReference>
<comment type="caution">
    <text evidence="2">The sequence shown here is derived from an EMBL/GenBank/DDBJ whole genome shotgun (WGS) entry which is preliminary data.</text>
</comment>
<accession>A0A9W7F895</accession>
<dbReference type="AlphaFoldDB" id="A0A9W7F895"/>
<keyword evidence="3" id="KW-1185">Reference proteome</keyword>
<dbReference type="OrthoDB" id="10600280at2759"/>
<keyword evidence="1" id="KW-0732">Signal</keyword>
<organism evidence="2 3">
    <name type="scientific">Triparma laevis f. longispina</name>
    <dbReference type="NCBI Taxonomy" id="1714387"/>
    <lineage>
        <taxon>Eukaryota</taxon>
        <taxon>Sar</taxon>
        <taxon>Stramenopiles</taxon>
        <taxon>Ochrophyta</taxon>
        <taxon>Bolidophyceae</taxon>
        <taxon>Parmales</taxon>
        <taxon>Triparmaceae</taxon>
        <taxon>Triparma</taxon>
    </lineage>
</organism>